<proteinExistence type="predicted"/>
<evidence type="ECO:0000313" key="1">
    <source>
        <dbReference type="EMBL" id="KAK7278680.1"/>
    </source>
</evidence>
<dbReference type="AlphaFoldDB" id="A0AAN9IIN7"/>
<reference evidence="1 2" key="1">
    <citation type="submission" date="2024-01" db="EMBL/GenBank/DDBJ databases">
        <title>The genomes of 5 underutilized Papilionoideae crops provide insights into root nodulation and disease resistance.</title>
        <authorList>
            <person name="Yuan L."/>
        </authorList>
    </citation>
    <scope>NUCLEOTIDE SEQUENCE [LARGE SCALE GENOMIC DNA]</scope>
    <source>
        <strain evidence="1">LY-2023</strain>
        <tissue evidence="1">Leaf</tissue>
    </source>
</reference>
<accession>A0AAN9IIN7</accession>
<keyword evidence="2" id="KW-1185">Reference proteome</keyword>
<dbReference type="EMBL" id="JAYKXN010000006">
    <property type="protein sequence ID" value="KAK7278680.1"/>
    <property type="molecule type" value="Genomic_DNA"/>
</dbReference>
<comment type="caution">
    <text evidence="1">The sequence shown here is derived from an EMBL/GenBank/DDBJ whole genome shotgun (WGS) entry which is preliminary data.</text>
</comment>
<protein>
    <submittedName>
        <fullName evidence="1">Uncharacterized protein</fullName>
    </submittedName>
</protein>
<gene>
    <name evidence="1" type="ORF">RJT34_23715</name>
</gene>
<sequence>MVVRTKRRSKNIKLKVQQICPKRLIHLPFRNQILNRQVHLPIAHFIAGATTGKPEELLQQRNRGGTVARGRLESEEHREAVVADGVRGGIEHVGVAGVFCLFICIY</sequence>
<organism evidence="1 2">
    <name type="scientific">Clitoria ternatea</name>
    <name type="common">Butterfly pea</name>
    <dbReference type="NCBI Taxonomy" id="43366"/>
    <lineage>
        <taxon>Eukaryota</taxon>
        <taxon>Viridiplantae</taxon>
        <taxon>Streptophyta</taxon>
        <taxon>Embryophyta</taxon>
        <taxon>Tracheophyta</taxon>
        <taxon>Spermatophyta</taxon>
        <taxon>Magnoliopsida</taxon>
        <taxon>eudicotyledons</taxon>
        <taxon>Gunneridae</taxon>
        <taxon>Pentapetalae</taxon>
        <taxon>rosids</taxon>
        <taxon>fabids</taxon>
        <taxon>Fabales</taxon>
        <taxon>Fabaceae</taxon>
        <taxon>Papilionoideae</taxon>
        <taxon>50 kb inversion clade</taxon>
        <taxon>NPAAA clade</taxon>
        <taxon>indigoferoid/millettioid clade</taxon>
        <taxon>Phaseoleae</taxon>
        <taxon>Clitoria</taxon>
    </lineage>
</organism>
<name>A0AAN9IIN7_CLITE</name>
<dbReference type="Proteomes" id="UP001359559">
    <property type="component" value="Unassembled WGS sequence"/>
</dbReference>
<evidence type="ECO:0000313" key="2">
    <source>
        <dbReference type="Proteomes" id="UP001359559"/>
    </source>
</evidence>